<feature type="transmembrane region" description="Helical" evidence="4">
    <location>
        <begin position="107"/>
        <end position="127"/>
    </location>
</feature>
<name>A0AAX4P277_9CHLO</name>
<evidence type="ECO:0000313" key="5">
    <source>
        <dbReference type="EMBL" id="WZN60367.1"/>
    </source>
</evidence>
<dbReference type="PANTHER" id="PTHR34214:SF3">
    <property type="entry name" value="PROTEIN CONSERVED IN THE GREEN LINEAGE AND DIATOMS 27, CHLOROPLASTIC"/>
    <property type="match status" value="1"/>
</dbReference>
<gene>
    <name evidence="5" type="ORF">HKI87_03g18960</name>
</gene>
<dbReference type="Proteomes" id="UP001472866">
    <property type="component" value="Chromosome 03"/>
</dbReference>
<dbReference type="GO" id="GO:0009536">
    <property type="term" value="C:plastid"/>
    <property type="evidence" value="ECO:0007669"/>
    <property type="project" value="UniProtKB-SubCell"/>
</dbReference>
<keyword evidence="4" id="KW-0812">Transmembrane</keyword>
<evidence type="ECO:0000256" key="4">
    <source>
        <dbReference type="SAM" id="Phobius"/>
    </source>
</evidence>
<keyword evidence="2" id="KW-0934">Plastid</keyword>
<dbReference type="AlphaFoldDB" id="A0AAX4P277"/>
<keyword evidence="6" id="KW-1185">Reference proteome</keyword>
<organism evidence="5 6">
    <name type="scientific">Chloropicon roscoffensis</name>
    <dbReference type="NCBI Taxonomy" id="1461544"/>
    <lineage>
        <taxon>Eukaryota</taxon>
        <taxon>Viridiplantae</taxon>
        <taxon>Chlorophyta</taxon>
        <taxon>Chloropicophyceae</taxon>
        <taxon>Chloropicales</taxon>
        <taxon>Chloropicaceae</taxon>
        <taxon>Chloropicon</taxon>
    </lineage>
</organism>
<feature type="transmembrane region" description="Helical" evidence="4">
    <location>
        <begin position="214"/>
        <end position="233"/>
    </location>
</feature>
<keyword evidence="4" id="KW-0472">Membrane</keyword>
<dbReference type="InterPro" id="IPR009631">
    <property type="entry name" value="CGLD27-like"/>
</dbReference>
<keyword evidence="4" id="KW-1133">Transmembrane helix</keyword>
<comment type="subcellular location">
    <subcellularLocation>
        <location evidence="1">Plastid</location>
    </subcellularLocation>
</comment>
<dbReference type="PANTHER" id="PTHR34214">
    <property type="match status" value="1"/>
</dbReference>
<feature type="region of interest" description="Disordered" evidence="3">
    <location>
        <begin position="1"/>
        <end position="71"/>
    </location>
</feature>
<accession>A0AAX4P277</accession>
<dbReference type="EMBL" id="CP151503">
    <property type="protein sequence ID" value="WZN60367.1"/>
    <property type="molecule type" value="Genomic_DNA"/>
</dbReference>
<evidence type="ECO:0000256" key="1">
    <source>
        <dbReference type="ARBA" id="ARBA00004474"/>
    </source>
</evidence>
<evidence type="ECO:0000256" key="2">
    <source>
        <dbReference type="ARBA" id="ARBA00022640"/>
    </source>
</evidence>
<protein>
    <submittedName>
        <fullName evidence="5">Protein CONSERVED IN THE GREEN LINEAGE AND DIATOMS 27</fullName>
    </submittedName>
</protein>
<feature type="compositionally biased region" description="Polar residues" evidence="3">
    <location>
        <begin position="46"/>
        <end position="55"/>
    </location>
</feature>
<feature type="transmembrane region" description="Helical" evidence="4">
    <location>
        <begin position="139"/>
        <end position="159"/>
    </location>
</feature>
<dbReference type="Pfam" id="PF06799">
    <property type="entry name" value="CGLD27-like"/>
    <property type="match status" value="1"/>
</dbReference>
<evidence type="ECO:0000256" key="3">
    <source>
        <dbReference type="SAM" id="MobiDB-lite"/>
    </source>
</evidence>
<sequence>MERSFLSMTRCPRASCSGASAPRYSYGGHRTADPSLSRGSARLYHQRTQWRTNASRGRKKEEEARNGGGLNANLEIAVPSEQRPVNELSALREGPLSGWANLPLPSFLQRLALLWLGGFVFTTPIAAGSYEPSRDTAEFLLSAGLGATLIQTAVVVRMYTSWSYVANRLLSAAIEYEETGWYDGQTFLKPPEVLARDRLLGTYEVKPVMTKLKLVCYGTVGGLIACFLSLALFDTIQETYASQVPSARLAENGILYNKFITDINVLKESDDAAAAEARAQKGRPGYCGDEYFRALAGGSADVCKKFDVK</sequence>
<proteinExistence type="predicted"/>
<evidence type="ECO:0000313" key="6">
    <source>
        <dbReference type="Proteomes" id="UP001472866"/>
    </source>
</evidence>
<reference evidence="5 6" key="1">
    <citation type="submission" date="2024-03" db="EMBL/GenBank/DDBJ databases">
        <title>Complete genome sequence of the green alga Chloropicon roscoffensis RCC1871.</title>
        <authorList>
            <person name="Lemieux C."/>
            <person name="Pombert J.-F."/>
            <person name="Otis C."/>
            <person name="Turmel M."/>
        </authorList>
    </citation>
    <scope>NUCLEOTIDE SEQUENCE [LARGE SCALE GENOMIC DNA]</scope>
    <source>
        <strain evidence="5 6">RCC1871</strain>
    </source>
</reference>